<dbReference type="EMBL" id="KV454406">
    <property type="protein sequence ID" value="ODQ67990.1"/>
    <property type="molecule type" value="Genomic_DNA"/>
</dbReference>
<evidence type="ECO:0000259" key="17">
    <source>
        <dbReference type="Pfam" id="PF02770"/>
    </source>
</evidence>
<keyword evidence="7 13" id="KW-0274">FAD</keyword>
<evidence type="ECO:0000259" key="19">
    <source>
        <dbReference type="Pfam" id="PF22924"/>
    </source>
</evidence>
<feature type="active site" description="Proton acceptor" evidence="14">
    <location>
        <position position="464"/>
    </location>
</feature>
<name>A0A1E3PRP2_9ASCO</name>
<evidence type="ECO:0000259" key="16">
    <source>
        <dbReference type="Pfam" id="PF01756"/>
    </source>
</evidence>
<evidence type="ECO:0000256" key="5">
    <source>
        <dbReference type="ARBA" id="ARBA00006288"/>
    </source>
</evidence>
<keyword evidence="21" id="KW-1185">Reference proteome</keyword>
<evidence type="ECO:0000256" key="6">
    <source>
        <dbReference type="ARBA" id="ARBA00022630"/>
    </source>
</evidence>
<dbReference type="Pfam" id="PF02770">
    <property type="entry name" value="Acyl-CoA_dh_M"/>
    <property type="match status" value="1"/>
</dbReference>
<comment type="cofactor">
    <cofactor evidence="2">
        <name>FAD</name>
        <dbReference type="ChEBI" id="CHEBI:57692"/>
    </cofactor>
</comment>
<dbReference type="Gene3D" id="1.10.540.10">
    <property type="entry name" value="Acyl-CoA dehydrogenase/oxidase, N-terminal domain"/>
    <property type="match status" value="1"/>
</dbReference>
<accession>A0A1E3PRP2</accession>
<reference evidence="20 21" key="1">
    <citation type="journal article" date="2016" name="Proc. Natl. Acad. Sci. U.S.A.">
        <title>Comparative genomics of biotechnologically important yeasts.</title>
        <authorList>
            <person name="Riley R."/>
            <person name="Haridas S."/>
            <person name="Wolfe K.H."/>
            <person name="Lopes M.R."/>
            <person name="Hittinger C.T."/>
            <person name="Goeker M."/>
            <person name="Salamov A.A."/>
            <person name="Wisecaver J.H."/>
            <person name="Long T.M."/>
            <person name="Calvey C.H."/>
            <person name="Aerts A.L."/>
            <person name="Barry K.W."/>
            <person name="Choi C."/>
            <person name="Clum A."/>
            <person name="Coughlan A.Y."/>
            <person name="Deshpande S."/>
            <person name="Douglass A.P."/>
            <person name="Hanson S.J."/>
            <person name="Klenk H.-P."/>
            <person name="LaButti K.M."/>
            <person name="Lapidus A."/>
            <person name="Lindquist E.A."/>
            <person name="Lipzen A.M."/>
            <person name="Meier-Kolthoff J.P."/>
            <person name="Ohm R.A."/>
            <person name="Otillar R.P."/>
            <person name="Pangilinan J.L."/>
            <person name="Peng Y."/>
            <person name="Rokas A."/>
            <person name="Rosa C.A."/>
            <person name="Scheuner C."/>
            <person name="Sibirny A.A."/>
            <person name="Slot J.C."/>
            <person name="Stielow J.B."/>
            <person name="Sun H."/>
            <person name="Kurtzman C.P."/>
            <person name="Blackwell M."/>
            <person name="Grigoriev I.V."/>
            <person name="Jeffries T.W."/>
        </authorList>
    </citation>
    <scope>NUCLEOTIDE SEQUENCE [LARGE SCALE GENOMIC DNA]</scope>
    <source>
        <strain evidence="20 21">DSM 6958</strain>
    </source>
</reference>
<evidence type="ECO:0000256" key="4">
    <source>
        <dbReference type="ARBA" id="ARBA00004846"/>
    </source>
</evidence>
<dbReference type="GO" id="GO:0005504">
    <property type="term" value="F:fatty acid binding"/>
    <property type="evidence" value="ECO:0007669"/>
    <property type="project" value="TreeGrafter"/>
</dbReference>
<evidence type="ECO:0000256" key="2">
    <source>
        <dbReference type="ARBA" id="ARBA00001974"/>
    </source>
</evidence>
<dbReference type="AlphaFoldDB" id="A0A1E3PRP2"/>
<dbReference type="Gene3D" id="1.20.140.10">
    <property type="entry name" value="Butyryl-CoA Dehydrogenase, subunit A, domain 3"/>
    <property type="match status" value="2"/>
</dbReference>
<protein>
    <recommendedName>
        <fullName evidence="13">Acyl-coenzyme A oxidase</fullName>
    </recommendedName>
</protein>
<evidence type="ECO:0000256" key="13">
    <source>
        <dbReference type="PIRNR" id="PIRNR000168"/>
    </source>
</evidence>
<dbReference type="PANTHER" id="PTHR10909:SF352">
    <property type="entry name" value="ACYL-COENZYME A OXIDASE-LIKE PROTEIN"/>
    <property type="match status" value="1"/>
</dbReference>
<keyword evidence="11" id="KW-0576">Peroxisome</keyword>
<evidence type="ECO:0000256" key="14">
    <source>
        <dbReference type="PIRSR" id="PIRSR000168-1"/>
    </source>
</evidence>
<dbReference type="Pfam" id="PF01756">
    <property type="entry name" value="ACOX"/>
    <property type="match status" value="1"/>
</dbReference>
<feature type="domain" description="Acyl-CoA oxidase/dehydrogenase middle" evidence="17">
    <location>
        <begin position="164"/>
        <end position="274"/>
    </location>
</feature>
<evidence type="ECO:0000256" key="8">
    <source>
        <dbReference type="ARBA" id="ARBA00022832"/>
    </source>
</evidence>
<sequence length="715" mass="79916">MSDRLSLMDNLIASKTLNQSAYNTFTEPPVLMAAERAATAFDTRSMTHFLDGGAESTAVFEKIMLDFERDPVFNNDNYYDLSKSEVRKLTMQRIARLVPMIINDSEEDSVKRFSILGICDMSTYTRTGVHFGLFFGAIRGSGTTEQFNYWIGQGAGEIKNFFGCFCMTELGHGSNVAALETTAVWDEQTDEFIINTPHVGATKWWIGGAAHSATHTACFARLIVKGKDYGVKIFIVPLRNVADHSLRAGISLGDIGKKMGRDGIDNGWVQFTNVRIPRQFMLMKYAQVDRAGNVTMPVFAQLTYGALIGGRVNMVADSFQVAKRFITIAIRYAAVRRQFAADPKQTKETRILDYTYHQRRLIPLLAYTYAMKAASDELNIMYRSSIKRLEDATKSSNPEKKALAGAIEDVKELFSTSAGCKAFCTWATADIIDETRQSCGGHGYSGYNGFGQAYNDWVVQCTWEGDNNILTLSAGRALIQSCLSHRRGKPIGDAVKYLQNSDSLKTATVGDRALDSESVLREAWQVVASNIINAATDKFTELTTVQGLSLDQAMEEISQQRFLAAKIHTRQHLIRSFFDRIKNYPYKTDGDNSIREHLANLAKLFALWSIEQDTGLFLHAGYLTPAQIDSVGTHVTHLCKSVRDQAIGLTDAFNLSDYFINAPIGNYDGNVYKHYYEKVNRANPAIDSKPEYYESTMKPFLQRGEEECVDLSELE</sequence>
<dbReference type="Gene3D" id="2.40.110.10">
    <property type="entry name" value="Butyryl-CoA Dehydrogenase, subunit A, domain 2"/>
    <property type="match status" value="1"/>
</dbReference>
<evidence type="ECO:0000256" key="7">
    <source>
        <dbReference type="ARBA" id="ARBA00022827"/>
    </source>
</evidence>
<dbReference type="SUPFAM" id="SSF56645">
    <property type="entry name" value="Acyl-CoA dehydrogenase NM domain-like"/>
    <property type="match status" value="1"/>
</dbReference>
<dbReference type="InterPro" id="IPR037069">
    <property type="entry name" value="AcylCoA_DH/ox_N_sf"/>
</dbReference>
<dbReference type="GO" id="GO:0003997">
    <property type="term" value="F:acyl-CoA oxidase activity"/>
    <property type="evidence" value="ECO:0007669"/>
    <property type="project" value="UniProtKB-EC"/>
</dbReference>
<dbReference type="Pfam" id="PF22924">
    <property type="entry name" value="ACOX_C_alpha1"/>
    <property type="match status" value="1"/>
</dbReference>
<dbReference type="UniPathway" id="UPA00661"/>
<dbReference type="InterPro" id="IPR006091">
    <property type="entry name" value="Acyl-CoA_Oxase/DH_mid-dom"/>
</dbReference>
<dbReference type="InterPro" id="IPR046373">
    <property type="entry name" value="Acyl-CoA_Oxase/DH_mid-dom_sf"/>
</dbReference>
<feature type="domain" description="Acyl-CoA oxidase C-alpha1" evidence="19">
    <location>
        <begin position="304"/>
        <end position="479"/>
    </location>
</feature>
<evidence type="ECO:0000256" key="1">
    <source>
        <dbReference type="ARBA" id="ARBA00001201"/>
    </source>
</evidence>
<keyword evidence="8" id="KW-0276">Fatty acid metabolism</keyword>
<dbReference type="InterPro" id="IPR055060">
    <property type="entry name" value="ACOX_C_alpha1"/>
</dbReference>
<feature type="binding site" evidence="15">
    <location>
        <position position="168"/>
    </location>
    <ligand>
        <name>FAD</name>
        <dbReference type="ChEBI" id="CHEBI:57692"/>
    </ligand>
</feature>
<dbReference type="SUPFAM" id="SSF47203">
    <property type="entry name" value="Acyl-CoA dehydrogenase C-terminal domain-like"/>
    <property type="match status" value="2"/>
</dbReference>
<comment type="pathway">
    <text evidence="4">Lipid metabolism; peroxisomal fatty acid beta-oxidation.</text>
</comment>
<dbReference type="FunFam" id="2.40.110.10:FF:000003">
    <property type="entry name" value="Acyl-coenzyme A oxidase"/>
    <property type="match status" value="1"/>
</dbReference>
<comment type="subcellular location">
    <subcellularLocation>
        <location evidence="3">Peroxisome</location>
    </subcellularLocation>
</comment>
<dbReference type="FunFam" id="1.10.540.10:FF:000018">
    <property type="entry name" value="Acyl-coenzyme A oxidase"/>
    <property type="match status" value="1"/>
</dbReference>
<dbReference type="Proteomes" id="UP000095009">
    <property type="component" value="Unassembled WGS sequence"/>
</dbReference>
<comment type="subunit">
    <text evidence="12">Heteropentamer composed of five different subunits.</text>
</comment>
<evidence type="ECO:0000256" key="15">
    <source>
        <dbReference type="PIRSR" id="PIRSR000168-2"/>
    </source>
</evidence>
<comment type="similarity">
    <text evidence="5 13">Belongs to the acyl-CoA oxidase family.</text>
</comment>
<evidence type="ECO:0000256" key="3">
    <source>
        <dbReference type="ARBA" id="ARBA00004275"/>
    </source>
</evidence>
<feature type="domain" description="Acyl-CoA oxidase C-terminal" evidence="16">
    <location>
        <begin position="518"/>
        <end position="702"/>
    </location>
</feature>
<feature type="domain" description="Acyl-coenzyme A oxidase N-terminal" evidence="18">
    <location>
        <begin position="42"/>
        <end position="152"/>
    </location>
</feature>
<evidence type="ECO:0000256" key="10">
    <source>
        <dbReference type="ARBA" id="ARBA00023098"/>
    </source>
</evidence>
<proteinExistence type="inferred from homology"/>
<gene>
    <name evidence="20" type="ORF">NADFUDRAFT_81098</name>
</gene>
<evidence type="ECO:0000256" key="9">
    <source>
        <dbReference type="ARBA" id="ARBA00023002"/>
    </source>
</evidence>
<evidence type="ECO:0000313" key="20">
    <source>
        <dbReference type="EMBL" id="ODQ67990.1"/>
    </source>
</evidence>
<comment type="catalytic activity">
    <reaction evidence="1">
        <text>a 2,3-saturated acyl-CoA + O2 = a (2E)-enoyl-CoA + H2O2</text>
        <dbReference type="Rhea" id="RHEA:38959"/>
        <dbReference type="ChEBI" id="CHEBI:15379"/>
        <dbReference type="ChEBI" id="CHEBI:16240"/>
        <dbReference type="ChEBI" id="CHEBI:58856"/>
        <dbReference type="ChEBI" id="CHEBI:65111"/>
        <dbReference type="EC" id="1.3.3.6"/>
    </reaction>
</comment>
<evidence type="ECO:0000256" key="11">
    <source>
        <dbReference type="ARBA" id="ARBA00023140"/>
    </source>
</evidence>
<keyword evidence="6 13" id="KW-0285">Flavoprotein</keyword>
<dbReference type="PIRSF" id="PIRSF000168">
    <property type="entry name" value="Acyl-CoA_oxidase"/>
    <property type="match status" value="1"/>
</dbReference>
<evidence type="ECO:0000259" key="18">
    <source>
        <dbReference type="Pfam" id="PF14749"/>
    </source>
</evidence>
<evidence type="ECO:0000313" key="21">
    <source>
        <dbReference type="Proteomes" id="UP000095009"/>
    </source>
</evidence>
<dbReference type="InterPro" id="IPR036250">
    <property type="entry name" value="AcylCo_DH-like_C"/>
</dbReference>
<feature type="binding site" evidence="15">
    <location>
        <position position="207"/>
    </location>
    <ligand>
        <name>FAD</name>
        <dbReference type="ChEBI" id="CHEBI:57692"/>
    </ligand>
</feature>
<dbReference type="Pfam" id="PF14749">
    <property type="entry name" value="Acyl-CoA_ox_N"/>
    <property type="match status" value="1"/>
</dbReference>
<dbReference type="InterPro" id="IPR009100">
    <property type="entry name" value="AcylCoA_DH/oxidase_NM_dom_sf"/>
</dbReference>
<keyword evidence="9" id="KW-0560">Oxidoreductase</keyword>
<dbReference type="GO" id="GO:0005777">
    <property type="term" value="C:peroxisome"/>
    <property type="evidence" value="ECO:0007669"/>
    <property type="project" value="UniProtKB-SubCell"/>
</dbReference>
<dbReference type="FunFam" id="1.20.140.10:FF:000013">
    <property type="entry name" value="Acyl-coenzyme A oxidase"/>
    <property type="match status" value="1"/>
</dbReference>
<organism evidence="20 21">
    <name type="scientific">Nadsonia fulvescens var. elongata DSM 6958</name>
    <dbReference type="NCBI Taxonomy" id="857566"/>
    <lineage>
        <taxon>Eukaryota</taxon>
        <taxon>Fungi</taxon>
        <taxon>Dikarya</taxon>
        <taxon>Ascomycota</taxon>
        <taxon>Saccharomycotina</taxon>
        <taxon>Dipodascomycetes</taxon>
        <taxon>Dipodascales</taxon>
        <taxon>Dipodascales incertae sedis</taxon>
        <taxon>Nadsonia</taxon>
    </lineage>
</organism>
<dbReference type="InterPro" id="IPR002655">
    <property type="entry name" value="Acyl-CoA_oxidase_C"/>
</dbReference>
<dbReference type="InterPro" id="IPR012258">
    <property type="entry name" value="Acyl-CoA_oxidase"/>
</dbReference>
<keyword evidence="10" id="KW-0443">Lipid metabolism</keyword>
<dbReference type="GO" id="GO:0071949">
    <property type="term" value="F:FAD binding"/>
    <property type="evidence" value="ECO:0007669"/>
    <property type="project" value="InterPro"/>
</dbReference>
<dbReference type="GO" id="GO:0055088">
    <property type="term" value="P:lipid homeostasis"/>
    <property type="evidence" value="ECO:0007669"/>
    <property type="project" value="TreeGrafter"/>
</dbReference>
<dbReference type="FunFam" id="1.20.140.10:FF:000015">
    <property type="entry name" value="Acyl-coenzyme A oxidase"/>
    <property type="match status" value="1"/>
</dbReference>
<evidence type="ECO:0000256" key="12">
    <source>
        <dbReference type="ARBA" id="ARBA00063271"/>
    </source>
</evidence>
<dbReference type="GO" id="GO:0033540">
    <property type="term" value="P:fatty acid beta-oxidation using acyl-CoA oxidase"/>
    <property type="evidence" value="ECO:0007669"/>
    <property type="project" value="UniProtKB-UniPathway"/>
</dbReference>
<dbReference type="STRING" id="857566.A0A1E3PRP2"/>
<dbReference type="OrthoDB" id="538336at2759"/>
<dbReference type="PANTHER" id="PTHR10909">
    <property type="entry name" value="ELECTRON TRANSPORT OXIDOREDUCTASE"/>
    <property type="match status" value="1"/>
</dbReference>
<dbReference type="InterPro" id="IPR029320">
    <property type="entry name" value="Acyl-CoA_ox_N"/>
</dbReference>